<dbReference type="AlphaFoldDB" id="A0A8K0QW56"/>
<keyword evidence="1" id="KW-0472">Membrane</keyword>
<feature type="transmembrane region" description="Helical" evidence="1">
    <location>
        <begin position="497"/>
        <end position="517"/>
    </location>
</feature>
<accession>A0A8K0QW56</accession>
<organism evidence="3 4">
    <name type="scientific">Paraphoma chrysanthemicola</name>
    <dbReference type="NCBI Taxonomy" id="798071"/>
    <lineage>
        <taxon>Eukaryota</taxon>
        <taxon>Fungi</taxon>
        <taxon>Dikarya</taxon>
        <taxon>Ascomycota</taxon>
        <taxon>Pezizomycotina</taxon>
        <taxon>Dothideomycetes</taxon>
        <taxon>Pleosporomycetidae</taxon>
        <taxon>Pleosporales</taxon>
        <taxon>Pleosporineae</taxon>
        <taxon>Phaeosphaeriaceae</taxon>
        <taxon>Paraphoma</taxon>
    </lineage>
</organism>
<reference evidence="3" key="1">
    <citation type="journal article" date="2021" name="Nat. Commun.">
        <title>Genetic determinants of endophytism in the Arabidopsis root mycobiome.</title>
        <authorList>
            <person name="Mesny F."/>
            <person name="Miyauchi S."/>
            <person name="Thiergart T."/>
            <person name="Pickel B."/>
            <person name="Atanasova L."/>
            <person name="Karlsson M."/>
            <person name="Huettel B."/>
            <person name="Barry K.W."/>
            <person name="Haridas S."/>
            <person name="Chen C."/>
            <person name="Bauer D."/>
            <person name="Andreopoulos W."/>
            <person name="Pangilinan J."/>
            <person name="LaButti K."/>
            <person name="Riley R."/>
            <person name="Lipzen A."/>
            <person name="Clum A."/>
            <person name="Drula E."/>
            <person name="Henrissat B."/>
            <person name="Kohler A."/>
            <person name="Grigoriev I.V."/>
            <person name="Martin F.M."/>
            <person name="Hacquard S."/>
        </authorList>
    </citation>
    <scope>NUCLEOTIDE SEQUENCE</scope>
    <source>
        <strain evidence="3">MPI-SDFR-AT-0120</strain>
    </source>
</reference>
<sequence>MAMSTHVGRTFFYVLLLAVALPVKAVVLQNYTIALPVGSSDHGQPGLLCTPTKPIDLLTFFLLNYLAHAATVLTKPGERADDFFVSVVGSLLFPALGLYRGIEAILCGAVFVRGDDLRKAAKSSALCLVVRGADWRPRGGECVKDAILKRKINHPEPCIETTKSWEGEKVEGKEVAQSHLITHSPPYMFSKFGCPVFVYRRIIHGRHILPAGYRFAILPHDAEFENSSTSRGSQHLHVEISATYNMVKALIALAQSAYALTTLYRARGDQIEQFGYAAFGLTVAPYAVMSIMNLVGNLCRPEYPSLYLVESSTMDEARSRGGLFDGAVARVQEEANSRCTGDFRDGQDVDEVHFAAGPSDEVEAHFCTTSSTASRKLLTVLKPKIKRPVGRIDSISESATSSPASSSCRSTIHTHVILPLPTKLNYHRTDQDALLLIPCHAPIARKSTVATSSDVTSTPHQISAFKLRRTYPFFSHYTYFPSYKPSRHLTTALRWRILKYTLTTLISLLPLLITGLMSKFYIGTIPPRESSTWRGFVLQWLAFGSVTGLWWVLDQEGKDALSSERVQMGPWWRVVVYIVSSAPAVGGFVSVGQMVDRYGMCVWVGD</sequence>
<feature type="transmembrane region" description="Helical" evidence="1">
    <location>
        <begin position="574"/>
        <end position="595"/>
    </location>
</feature>
<proteinExistence type="predicted"/>
<keyword evidence="2" id="KW-0732">Signal</keyword>
<dbReference type="EMBL" id="JAGMVJ010000020">
    <property type="protein sequence ID" value="KAH7075014.1"/>
    <property type="molecule type" value="Genomic_DNA"/>
</dbReference>
<evidence type="ECO:0000313" key="4">
    <source>
        <dbReference type="Proteomes" id="UP000813461"/>
    </source>
</evidence>
<evidence type="ECO:0000256" key="2">
    <source>
        <dbReference type="SAM" id="SignalP"/>
    </source>
</evidence>
<keyword evidence="1" id="KW-1133">Transmembrane helix</keyword>
<dbReference type="Proteomes" id="UP000813461">
    <property type="component" value="Unassembled WGS sequence"/>
</dbReference>
<keyword evidence="1" id="KW-0812">Transmembrane</keyword>
<name>A0A8K0QW56_9PLEO</name>
<feature type="chain" id="PRO_5035450736" evidence="2">
    <location>
        <begin position="26"/>
        <end position="606"/>
    </location>
</feature>
<comment type="caution">
    <text evidence="3">The sequence shown here is derived from an EMBL/GenBank/DDBJ whole genome shotgun (WGS) entry which is preliminary data.</text>
</comment>
<evidence type="ECO:0000313" key="3">
    <source>
        <dbReference type="EMBL" id="KAH7075014.1"/>
    </source>
</evidence>
<gene>
    <name evidence="3" type="ORF">FB567DRAFT_182368</name>
</gene>
<evidence type="ECO:0000256" key="1">
    <source>
        <dbReference type="SAM" id="Phobius"/>
    </source>
</evidence>
<protein>
    <submittedName>
        <fullName evidence="3">Uncharacterized protein</fullName>
    </submittedName>
</protein>
<feature type="transmembrane region" description="Helical" evidence="1">
    <location>
        <begin position="537"/>
        <end position="553"/>
    </location>
</feature>
<dbReference type="OrthoDB" id="5406607at2759"/>
<feature type="transmembrane region" description="Helical" evidence="1">
    <location>
        <begin position="274"/>
        <end position="295"/>
    </location>
</feature>
<keyword evidence="4" id="KW-1185">Reference proteome</keyword>
<feature type="signal peptide" evidence="2">
    <location>
        <begin position="1"/>
        <end position="25"/>
    </location>
</feature>